<keyword evidence="1" id="KW-0732">Signal</keyword>
<dbReference type="EC" id="1.1.5.-" evidence="3"/>
<sequence>MKTKLFAALSPLALLAASCHATAAGDSSAPAPSVGQAFAVKSLATLDEPWAMALLPGGTSALITEKAGKIWLVDLINGAKVPVGGAPTVDYGGQGGLGDVALAPDFATSKVIYLTWVEAGPRDTRGAVLGRATLDPAAPQPGLEGLTMIWRQSPKVTGRGHFSHRIAFSPDGKFLFLSSGERQKFTPAQDLSNNLGKVLRLNRDGTPAAGNPFEARGGTAREIWSYGHRNLLGLQFDAAGQLWDLEHGPAGGDELNLVKPGQNYGWPLVSDGDHYDGKAIPRNKTRPDLAQPAISWNPVIAPGDFIFYSGRMWPEWKGHALIAALGSEGLVRVRIDGEKGIEEARYPLGARIREIREAPDGALLLLEDGEGGRLLRLTRK</sequence>
<keyword evidence="4" id="KW-1185">Reference proteome</keyword>
<evidence type="ECO:0000313" key="3">
    <source>
        <dbReference type="EMBL" id="MFC0590591.1"/>
    </source>
</evidence>
<proteinExistence type="predicted"/>
<reference evidence="3 4" key="1">
    <citation type="submission" date="2024-09" db="EMBL/GenBank/DDBJ databases">
        <authorList>
            <person name="Sun Q."/>
            <person name="Mori K."/>
        </authorList>
    </citation>
    <scope>NUCLEOTIDE SEQUENCE [LARGE SCALE GENOMIC DNA]</scope>
    <source>
        <strain evidence="3 4">NCAIM B.02537</strain>
    </source>
</reference>
<feature type="chain" id="PRO_5046201539" evidence="1">
    <location>
        <begin position="24"/>
        <end position="380"/>
    </location>
</feature>
<dbReference type="PROSITE" id="PS51257">
    <property type="entry name" value="PROKAR_LIPOPROTEIN"/>
    <property type="match status" value="1"/>
</dbReference>
<dbReference type="PANTHER" id="PTHR19328:SF75">
    <property type="entry name" value="ALDOSE SUGAR DEHYDROGENASE YLII"/>
    <property type="match status" value="1"/>
</dbReference>
<dbReference type="InterPro" id="IPR011042">
    <property type="entry name" value="6-blade_b-propeller_TolB-like"/>
</dbReference>
<evidence type="ECO:0000259" key="2">
    <source>
        <dbReference type="Pfam" id="PF07995"/>
    </source>
</evidence>
<dbReference type="InterPro" id="IPR012938">
    <property type="entry name" value="Glc/Sorbosone_DH"/>
</dbReference>
<organism evidence="3 4">
    <name type="scientific">Novosphingobium aquiterrae</name>
    <dbReference type="NCBI Taxonomy" id="624388"/>
    <lineage>
        <taxon>Bacteria</taxon>
        <taxon>Pseudomonadati</taxon>
        <taxon>Pseudomonadota</taxon>
        <taxon>Alphaproteobacteria</taxon>
        <taxon>Sphingomonadales</taxon>
        <taxon>Sphingomonadaceae</taxon>
        <taxon>Novosphingobium</taxon>
    </lineage>
</organism>
<feature type="signal peptide" evidence="1">
    <location>
        <begin position="1"/>
        <end position="23"/>
    </location>
</feature>
<evidence type="ECO:0000313" key="4">
    <source>
        <dbReference type="Proteomes" id="UP001589943"/>
    </source>
</evidence>
<keyword evidence="3" id="KW-0560">Oxidoreductase</keyword>
<gene>
    <name evidence="3" type="ORF">ACFFF7_14360</name>
</gene>
<dbReference type="Proteomes" id="UP001589943">
    <property type="component" value="Unassembled WGS sequence"/>
</dbReference>
<dbReference type="SUPFAM" id="SSF50952">
    <property type="entry name" value="Soluble quinoprotein glucose dehydrogenase"/>
    <property type="match status" value="1"/>
</dbReference>
<name>A0ABV6PL71_9SPHN</name>
<dbReference type="GO" id="GO:0016491">
    <property type="term" value="F:oxidoreductase activity"/>
    <property type="evidence" value="ECO:0007669"/>
    <property type="project" value="UniProtKB-KW"/>
</dbReference>
<dbReference type="Gene3D" id="2.120.10.30">
    <property type="entry name" value="TolB, C-terminal domain"/>
    <property type="match status" value="1"/>
</dbReference>
<protein>
    <submittedName>
        <fullName evidence="3">PQQ-dependent sugar dehydrogenase</fullName>
        <ecNumber evidence="3">1.1.5.-</ecNumber>
    </submittedName>
</protein>
<evidence type="ECO:0000256" key="1">
    <source>
        <dbReference type="SAM" id="SignalP"/>
    </source>
</evidence>
<dbReference type="EMBL" id="JBHLTL010000011">
    <property type="protein sequence ID" value="MFC0590591.1"/>
    <property type="molecule type" value="Genomic_DNA"/>
</dbReference>
<comment type="caution">
    <text evidence="3">The sequence shown here is derived from an EMBL/GenBank/DDBJ whole genome shotgun (WGS) entry which is preliminary data.</text>
</comment>
<accession>A0ABV6PL71</accession>
<feature type="domain" description="Glucose/Sorbosone dehydrogenase" evidence="2">
    <location>
        <begin position="46"/>
        <end position="376"/>
    </location>
</feature>
<dbReference type="InterPro" id="IPR011041">
    <property type="entry name" value="Quinoprot_gluc/sorb_DH_b-prop"/>
</dbReference>
<dbReference type="Pfam" id="PF07995">
    <property type="entry name" value="GSDH"/>
    <property type="match status" value="1"/>
</dbReference>
<dbReference type="RefSeq" id="WP_379482044.1">
    <property type="nucleotide sequence ID" value="NZ_JBHLTL010000011.1"/>
</dbReference>
<dbReference type="PANTHER" id="PTHR19328">
    <property type="entry name" value="HEDGEHOG-INTERACTING PROTEIN"/>
    <property type="match status" value="1"/>
</dbReference>